<gene>
    <name evidence="2" type="ORF">ACFQQG_20305</name>
</gene>
<dbReference type="Gene3D" id="3.40.190.10">
    <property type="entry name" value="Periplasmic binding protein-like II"/>
    <property type="match status" value="1"/>
</dbReference>
<protein>
    <submittedName>
        <fullName evidence="2">ABC transporter substrate-binding protein</fullName>
    </submittedName>
</protein>
<sequence length="303" mass="33860">MGETGDSALIFEGRQDPRTRSLRLESDETAVGIDLPRGSYDQLDSVDGVNVRRQTEPRTGMVQINKYRAVTNDRNLRQAILYAVDQYEIVEQLLNGVGEPAHVPFSKVIPWSAHDEIPPHTGEEQARDYLDQSEYDGEELRFIITGSEEEQRLIAESIQRQCDAVGINIGIEQVEAAAFFSQYTGGESDLAFVELGSINGAADYLVYVMYHSEGGDNVAQYESEGTGVVNPGSEVDELIEGGDTAFDREQKHEAYREVQRRVMDAAVTVPLYYKEHVLGWDSKITGPDEHAIPHMTDWTTLSR</sequence>
<accession>A0ABD5W414</accession>
<keyword evidence="3" id="KW-1185">Reference proteome</keyword>
<comment type="caution">
    <text evidence="2">The sequence shown here is derived from an EMBL/GenBank/DDBJ whole genome shotgun (WGS) entry which is preliminary data.</text>
</comment>
<dbReference type="AlphaFoldDB" id="A0ABD5W414"/>
<organism evidence="2 3">
    <name type="scientific">Halovenus salina</name>
    <dbReference type="NCBI Taxonomy" id="1510225"/>
    <lineage>
        <taxon>Archaea</taxon>
        <taxon>Methanobacteriati</taxon>
        <taxon>Methanobacteriota</taxon>
        <taxon>Stenosarchaea group</taxon>
        <taxon>Halobacteria</taxon>
        <taxon>Halobacteriales</taxon>
        <taxon>Haloarculaceae</taxon>
        <taxon>Halovenus</taxon>
    </lineage>
</organism>
<dbReference type="RefSeq" id="WP_382187481.1">
    <property type="nucleotide sequence ID" value="NZ_JBHSZI010000006.1"/>
</dbReference>
<dbReference type="InterPro" id="IPR000914">
    <property type="entry name" value="SBP_5_dom"/>
</dbReference>
<dbReference type="Gene3D" id="3.10.105.10">
    <property type="entry name" value="Dipeptide-binding Protein, Domain 3"/>
    <property type="match status" value="1"/>
</dbReference>
<evidence type="ECO:0000313" key="2">
    <source>
        <dbReference type="EMBL" id="MFC7060115.1"/>
    </source>
</evidence>
<dbReference type="SUPFAM" id="SSF53850">
    <property type="entry name" value="Periplasmic binding protein-like II"/>
    <property type="match status" value="1"/>
</dbReference>
<dbReference type="EMBL" id="JBHSZI010000006">
    <property type="protein sequence ID" value="MFC7060115.1"/>
    <property type="molecule type" value="Genomic_DNA"/>
</dbReference>
<dbReference type="InterPro" id="IPR039424">
    <property type="entry name" value="SBP_5"/>
</dbReference>
<feature type="domain" description="Solute-binding protein family 5" evidence="1">
    <location>
        <begin position="14"/>
        <end position="215"/>
    </location>
</feature>
<name>A0ABD5W414_9EURY</name>
<evidence type="ECO:0000259" key="1">
    <source>
        <dbReference type="Pfam" id="PF00496"/>
    </source>
</evidence>
<dbReference type="PANTHER" id="PTHR30290">
    <property type="entry name" value="PERIPLASMIC BINDING COMPONENT OF ABC TRANSPORTER"/>
    <property type="match status" value="1"/>
</dbReference>
<reference evidence="2 3" key="1">
    <citation type="journal article" date="2019" name="Int. J. Syst. Evol. Microbiol.">
        <title>The Global Catalogue of Microorganisms (GCM) 10K type strain sequencing project: providing services to taxonomists for standard genome sequencing and annotation.</title>
        <authorList>
            <consortium name="The Broad Institute Genomics Platform"/>
            <consortium name="The Broad Institute Genome Sequencing Center for Infectious Disease"/>
            <person name="Wu L."/>
            <person name="Ma J."/>
        </authorList>
    </citation>
    <scope>NUCLEOTIDE SEQUENCE [LARGE SCALE GENOMIC DNA]</scope>
    <source>
        <strain evidence="2 3">JCM 30072</strain>
    </source>
</reference>
<dbReference type="Pfam" id="PF00496">
    <property type="entry name" value="SBP_bac_5"/>
    <property type="match status" value="1"/>
</dbReference>
<proteinExistence type="predicted"/>
<evidence type="ECO:0000313" key="3">
    <source>
        <dbReference type="Proteomes" id="UP001596445"/>
    </source>
</evidence>
<dbReference type="Proteomes" id="UP001596445">
    <property type="component" value="Unassembled WGS sequence"/>
</dbReference>